<dbReference type="Proteomes" id="UP001597120">
    <property type="component" value="Unassembled WGS sequence"/>
</dbReference>
<dbReference type="InterPro" id="IPR050312">
    <property type="entry name" value="IolE/XylAMocC-like"/>
</dbReference>
<dbReference type="PANTHER" id="PTHR12110">
    <property type="entry name" value="HYDROXYPYRUVATE ISOMERASE"/>
    <property type="match status" value="1"/>
</dbReference>
<dbReference type="Pfam" id="PF01261">
    <property type="entry name" value="AP_endonuc_2"/>
    <property type="match status" value="1"/>
</dbReference>
<dbReference type="EMBL" id="JBHTIU010000076">
    <property type="protein sequence ID" value="MFD0871305.1"/>
    <property type="molecule type" value="Genomic_DNA"/>
</dbReference>
<reference evidence="3" key="1">
    <citation type="journal article" date="2019" name="Int. J. Syst. Evol. Microbiol.">
        <title>The Global Catalogue of Microorganisms (GCM) 10K type strain sequencing project: providing services to taxonomists for standard genome sequencing and annotation.</title>
        <authorList>
            <consortium name="The Broad Institute Genomics Platform"/>
            <consortium name="The Broad Institute Genome Sequencing Center for Infectious Disease"/>
            <person name="Wu L."/>
            <person name="Ma J."/>
        </authorList>
    </citation>
    <scope>NUCLEOTIDE SEQUENCE [LARGE SCALE GENOMIC DNA]</scope>
    <source>
        <strain evidence="3">CCUG 57263</strain>
    </source>
</reference>
<evidence type="ECO:0000313" key="3">
    <source>
        <dbReference type="Proteomes" id="UP001597120"/>
    </source>
</evidence>
<dbReference type="InterPro" id="IPR036237">
    <property type="entry name" value="Xyl_isomerase-like_sf"/>
</dbReference>
<feature type="domain" description="Xylose isomerase-like TIM barrel" evidence="1">
    <location>
        <begin position="18"/>
        <end position="258"/>
    </location>
</feature>
<dbReference type="RefSeq" id="WP_379290275.1">
    <property type="nucleotide sequence ID" value="NZ_JBHTIU010000076.1"/>
</dbReference>
<dbReference type="InterPro" id="IPR013022">
    <property type="entry name" value="Xyl_isomerase-like_TIM-brl"/>
</dbReference>
<dbReference type="SUPFAM" id="SSF51658">
    <property type="entry name" value="Xylose isomerase-like"/>
    <property type="match status" value="1"/>
</dbReference>
<proteinExistence type="predicted"/>
<evidence type="ECO:0000313" key="2">
    <source>
        <dbReference type="EMBL" id="MFD0871305.1"/>
    </source>
</evidence>
<protein>
    <submittedName>
        <fullName evidence="2">Sugar phosphate isomerase/epimerase family protein</fullName>
    </submittedName>
</protein>
<keyword evidence="2" id="KW-0413">Isomerase</keyword>
<dbReference type="GO" id="GO:0016853">
    <property type="term" value="F:isomerase activity"/>
    <property type="evidence" value="ECO:0007669"/>
    <property type="project" value="UniProtKB-KW"/>
</dbReference>
<comment type="caution">
    <text evidence="2">The sequence shown here is derived from an EMBL/GenBank/DDBJ whole genome shotgun (WGS) entry which is preliminary data.</text>
</comment>
<gene>
    <name evidence="2" type="ORF">ACFQ03_19375</name>
</gene>
<name>A0ABW3DCU5_9BACL</name>
<dbReference type="Gene3D" id="3.20.20.150">
    <property type="entry name" value="Divalent-metal-dependent TIM barrel enzymes"/>
    <property type="match status" value="1"/>
</dbReference>
<organism evidence="2 3">
    <name type="scientific">Paenibacillus residui</name>
    <dbReference type="NCBI Taxonomy" id="629724"/>
    <lineage>
        <taxon>Bacteria</taxon>
        <taxon>Bacillati</taxon>
        <taxon>Bacillota</taxon>
        <taxon>Bacilli</taxon>
        <taxon>Bacillales</taxon>
        <taxon>Paenibacillaceae</taxon>
        <taxon>Paenibacillus</taxon>
    </lineage>
</organism>
<sequence length="272" mass="30315">MAMNIGVITHLANEGDCFAKMSDFGLNVCQLMCWDVSMATREIAENTVRHAGAAGVTISAFWGGLPQPQVWDFKEGPLTLGIVPVKYREERMKVLKKWADFAGWIGTRALVTHCGFIPENLTDPEYDGVVEAIREIASYCERLGIEFWLETGQETPVVLLRTIERVGMSNVGINLDPANLIMYGKGNPVDALDVIGKHVREVHIKDGMYPSNGDELGREVPVGQGKAHFPELIRRLREIGMDGNLIIEREIWGEQQTRDIQAAIAQLKGWLQ</sequence>
<evidence type="ECO:0000259" key="1">
    <source>
        <dbReference type="Pfam" id="PF01261"/>
    </source>
</evidence>
<keyword evidence="3" id="KW-1185">Reference proteome</keyword>
<accession>A0ABW3DCU5</accession>